<dbReference type="Proteomes" id="UP000784880">
    <property type="component" value="Unassembled WGS sequence"/>
</dbReference>
<feature type="transmembrane region" description="Helical" evidence="1">
    <location>
        <begin position="85"/>
        <end position="103"/>
    </location>
</feature>
<evidence type="ECO:0000313" key="3">
    <source>
        <dbReference type="Proteomes" id="UP000784880"/>
    </source>
</evidence>
<keyword evidence="1" id="KW-1133">Transmembrane helix</keyword>
<feature type="transmembrane region" description="Helical" evidence="1">
    <location>
        <begin position="58"/>
        <end position="79"/>
    </location>
</feature>
<comment type="caution">
    <text evidence="2">The sequence shown here is derived from an EMBL/GenBank/DDBJ whole genome shotgun (WGS) entry which is preliminary data.</text>
</comment>
<gene>
    <name evidence="2" type="ORF">KS419_24495</name>
</gene>
<sequence>MLGGEKKGRVLLIVIVSLLILYLIVGFFLAPSFESLLASIVGIVIWWFMYEGYMWAKVITIVILSLEVVMGIVVMINFQMPLGEIIWTIIVLGSYVIFIYLLITSKSISDFMYSQQNG</sequence>
<keyword evidence="3" id="KW-1185">Reference proteome</keyword>
<organism evidence="2 3">
    <name type="scientific">Evansella tamaricis</name>
    <dbReference type="NCBI Taxonomy" id="2069301"/>
    <lineage>
        <taxon>Bacteria</taxon>
        <taxon>Bacillati</taxon>
        <taxon>Bacillota</taxon>
        <taxon>Bacilli</taxon>
        <taxon>Bacillales</taxon>
        <taxon>Bacillaceae</taxon>
        <taxon>Evansella</taxon>
    </lineage>
</organism>
<feature type="transmembrane region" description="Helical" evidence="1">
    <location>
        <begin position="36"/>
        <end position="53"/>
    </location>
</feature>
<dbReference type="EMBL" id="JAHQCS010000188">
    <property type="protein sequence ID" value="MBU9714909.1"/>
    <property type="molecule type" value="Genomic_DNA"/>
</dbReference>
<protein>
    <recommendedName>
        <fullName evidence="4">NADH dehydrogenase subunit 4L</fullName>
    </recommendedName>
</protein>
<proteinExistence type="predicted"/>
<keyword evidence="1" id="KW-0812">Transmembrane</keyword>
<evidence type="ECO:0000256" key="1">
    <source>
        <dbReference type="SAM" id="Phobius"/>
    </source>
</evidence>
<feature type="transmembrane region" description="Helical" evidence="1">
    <location>
        <begin position="12"/>
        <end position="30"/>
    </location>
</feature>
<evidence type="ECO:0000313" key="2">
    <source>
        <dbReference type="EMBL" id="MBU9714909.1"/>
    </source>
</evidence>
<reference evidence="2 3" key="1">
    <citation type="submission" date="2021-06" db="EMBL/GenBank/DDBJ databases">
        <title>Bacillus sp. RD4P76, an endophyte from a halophyte.</title>
        <authorList>
            <person name="Sun J.-Q."/>
        </authorList>
    </citation>
    <scope>NUCLEOTIDE SEQUENCE [LARGE SCALE GENOMIC DNA]</scope>
    <source>
        <strain evidence="2 3">CGMCC 1.15917</strain>
    </source>
</reference>
<keyword evidence="1" id="KW-0472">Membrane</keyword>
<evidence type="ECO:0008006" key="4">
    <source>
        <dbReference type="Google" id="ProtNLM"/>
    </source>
</evidence>
<accession>A0ABS6JNX8</accession>
<name>A0ABS6JNX8_9BACI</name>
<dbReference type="RefSeq" id="WP_217069734.1">
    <property type="nucleotide sequence ID" value="NZ_JAHQCS010000188.1"/>
</dbReference>